<dbReference type="Pfam" id="PF02272">
    <property type="entry name" value="DHHA1"/>
    <property type="match status" value="1"/>
</dbReference>
<dbReference type="GO" id="GO:0003676">
    <property type="term" value="F:nucleic acid binding"/>
    <property type="evidence" value="ECO:0007669"/>
    <property type="project" value="InterPro"/>
</dbReference>
<dbReference type="InterPro" id="IPR004610">
    <property type="entry name" value="RecJ"/>
</dbReference>
<evidence type="ECO:0000259" key="8">
    <source>
        <dbReference type="Pfam" id="PF02272"/>
    </source>
</evidence>
<dbReference type="GO" id="GO:0008409">
    <property type="term" value="F:5'-3' exonuclease activity"/>
    <property type="evidence" value="ECO:0007669"/>
    <property type="project" value="InterPro"/>
</dbReference>
<evidence type="ECO:0000256" key="5">
    <source>
        <dbReference type="ARBA" id="ARBA00022839"/>
    </source>
</evidence>
<dbReference type="InterPro" id="IPR041122">
    <property type="entry name" value="RecJ_OB"/>
</dbReference>
<feature type="coiled-coil region" evidence="6">
    <location>
        <begin position="315"/>
        <end position="342"/>
    </location>
</feature>
<accession>A0A2M8P425</accession>
<evidence type="ECO:0000256" key="2">
    <source>
        <dbReference type="ARBA" id="ARBA00019841"/>
    </source>
</evidence>
<evidence type="ECO:0000256" key="1">
    <source>
        <dbReference type="ARBA" id="ARBA00005915"/>
    </source>
</evidence>
<evidence type="ECO:0000256" key="4">
    <source>
        <dbReference type="ARBA" id="ARBA00022801"/>
    </source>
</evidence>
<dbReference type="PANTHER" id="PTHR30255">
    <property type="entry name" value="SINGLE-STRANDED-DNA-SPECIFIC EXONUCLEASE RECJ"/>
    <property type="match status" value="1"/>
</dbReference>
<evidence type="ECO:0000256" key="3">
    <source>
        <dbReference type="ARBA" id="ARBA00022722"/>
    </source>
</evidence>
<evidence type="ECO:0000313" key="10">
    <source>
        <dbReference type="EMBL" id="PJF32302.1"/>
    </source>
</evidence>
<keyword evidence="3" id="KW-0540">Nuclease</keyword>
<comment type="similarity">
    <text evidence="1">Belongs to the RecJ family.</text>
</comment>
<dbReference type="InterPro" id="IPR003156">
    <property type="entry name" value="DHHA1_dom"/>
</dbReference>
<reference evidence="10 11" key="1">
    <citation type="submission" date="2017-11" db="EMBL/GenBank/DDBJ databases">
        <title>Evolution of Phototrophy in the Chloroflexi Phylum Driven by Horizontal Gene Transfer.</title>
        <authorList>
            <person name="Ward L.M."/>
            <person name="Hemp J."/>
            <person name="Shih P.M."/>
            <person name="Mcglynn S.E."/>
            <person name="Fischer W."/>
        </authorList>
    </citation>
    <scope>NUCLEOTIDE SEQUENCE [LARGE SCALE GENOMIC DNA]</scope>
    <source>
        <strain evidence="10">CP2_2F</strain>
    </source>
</reference>
<organism evidence="10 11">
    <name type="scientific">Candidatus Thermofonsia Clade 1 bacterium</name>
    <dbReference type="NCBI Taxonomy" id="2364210"/>
    <lineage>
        <taxon>Bacteria</taxon>
        <taxon>Bacillati</taxon>
        <taxon>Chloroflexota</taxon>
        <taxon>Candidatus Thermofontia</taxon>
        <taxon>Candidatus Thermofonsia Clade 1</taxon>
    </lineage>
</organism>
<feature type="domain" description="DHHA1" evidence="8">
    <location>
        <begin position="356"/>
        <end position="445"/>
    </location>
</feature>
<gene>
    <name evidence="10" type="primary">recJ</name>
    <name evidence="10" type="ORF">CUN51_01350</name>
</gene>
<keyword evidence="6" id="KW-0175">Coiled coil</keyword>
<dbReference type="Gene3D" id="3.10.310.30">
    <property type="match status" value="1"/>
</dbReference>
<dbReference type="InterPro" id="IPR051673">
    <property type="entry name" value="SSDNA_exonuclease_RecJ"/>
</dbReference>
<protein>
    <recommendedName>
        <fullName evidence="2">Single-stranded-DNA-specific exonuclease RecJ</fullName>
    </recommendedName>
</protein>
<dbReference type="PANTHER" id="PTHR30255:SF2">
    <property type="entry name" value="SINGLE-STRANDED-DNA-SPECIFIC EXONUCLEASE RECJ"/>
    <property type="match status" value="1"/>
</dbReference>
<dbReference type="Proteomes" id="UP000228921">
    <property type="component" value="Unassembled WGS sequence"/>
</dbReference>
<dbReference type="NCBIfam" id="TIGR00644">
    <property type="entry name" value="recJ"/>
    <property type="match status" value="1"/>
</dbReference>
<dbReference type="Pfam" id="PF17768">
    <property type="entry name" value="RecJ_OB"/>
    <property type="match status" value="1"/>
</dbReference>
<dbReference type="EMBL" id="PGTK01000001">
    <property type="protein sequence ID" value="PJF32302.1"/>
    <property type="molecule type" value="Genomic_DNA"/>
</dbReference>
<dbReference type="Pfam" id="PF01368">
    <property type="entry name" value="DHH"/>
    <property type="match status" value="1"/>
</dbReference>
<proteinExistence type="inferred from homology"/>
<evidence type="ECO:0000256" key="6">
    <source>
        <dbReference type="SAM" id="Coils"/>
    </source>
</evidence>
<keyword evidence="4" id="KW-0378">Hydrolase</keyword>
<evidence type="ECO:0000313" key="11">
    <source>
        <dbReference type="Proteomes" id="UP000228921"/>
    </source>
</evidence>
<keyword evidence="5 10" id="KW-0269">Exonuclease</keyword>
<dbReference type="InterPro" id="IPR038763">
    <property type="entry name" value="DHH_sf"/>
</dbReference>
<sequence length="780" mass="85774">MTHPLAERAWQLPDPEPDIPADVLDACDSDELIAAILMRRGIRGPSAIRAFLDPASYIPALPESLPDLTRASDLLAQIVQQRGKILIWGDFDVDGQTATALFVEALRRLGTQVAYYVPSRAAESHGIKAERLQALIAQHKPDLLLTCDTGISEYRALEMAQRLGLPVVITDHHELPERLPEAQAIVNPKRLPPEHPLRTLPGVGVAFKLIQHLFATFEQTRHLRNLLDLVALGIVCDVAEQVGDTRYLLQLGMEQLRLVERVGVEALLQVAQLPPEQLTAERVGFALGPRLNAVGRMGDAMLAVELLTTRESPHALQIAQELERLNAERRLLSRQIEGAAVAMLDSDRSLLSEAALVLHHPEWHIGVLGAVANSLAERYARPVVLLGGAGEIVSGSARAFGGLDIYAALAQAADLLRNFGGHRRAAGLSLHVHNVPALRKRLTRALLDQRPEAIEPLPLAIDALCSLSDLDLALVTRLNRLSPFGEGNPPVVLATPNLRVSHAATFGRDNNHLRLVVEDENGVNLPLIVWRGADLPVPEGMFDAAYTLSTDLRGDLEAVLVALRLHTPITLESDSSESALTWQDWRRDPEPMARLETLIAQEPEAQIWAEAYNRRDFPHFRRRAELSACHTLIILSAPPDLETLRRALSVTAPQLVHVIGAPPPITRFEDLLRQLTLALKNALTHFGDQVSLETLCGALGASPDFVRKALAFLAAEGQISYSEDSRQIVHVAVPEAHQNVSRAESEAALARLQIAYEEMEAFRRYFRLMPLKLLLKQPSS</sequence>
<name>A0A2M8P425_9CHLR</name>
<dbReference type="GO" id="GO:0006310">
    <property type="term" value="P:DNA recombination"/>
    <property type="evidence" value="ECO:0007669"/>
    <property type="project" value="InterPro"/>
</dbReference>
<dbReference type="SUPFAM" id="SSF64182">
    <property type="entry name" value="DHH phosphoesterases"/>
    <property type="match status" value="1"/>
</dbReference>
<feature type="domain" description="DDH" evidence="7">
    <location>
        <begin position="84"/>
        <end position="234"/>
    </location>
</feature>
<dbReference type="AlphaFoldDB" id="A0A2M8P425"/>
<dbReference type="Gene3D" id="3.90.1640.30">
    <property type="match status" value="1"/>
</dbReference>
<dbReference type="InterPro" id="IPR001667">
    <property type="entry name" value="DDH_dom"/>
</dbReference>
<evidence type="ECO:0000259" key="9">
    <source>
        <dbReference type="Pfam" id="PF17768"/>
    </source>
</evidence>
<evidence type="ECO:0000259" key="7">
    <source>
        <dbReference type="Pfam" id="PF01368"/>
    </source>
</evidence>
<dbReference type="GO" id="GO:0006281">
    <property type="term" value="P:DNA repair"/>
    <property type="evidence" value="ECO:0007669"/>
    <property type="project" value="InterPro"/>
</dbReference>
<feature type="domain" description="RecJ OB" evidence="9">
    <location>
        <begin position="461"/>
        <end position="550"/>
    </location>
</feature>
<comment type="caution">
    <text evidence="10">The sequence shown here is derived from an EMBL/GenBank/DDBJ whole genome shotgun (WGS) entry which is preliminary data.</text>
</comment>